<name>A0A9P6EE31_9AGAR</name>
<keyword evidence="3" id="KW-1185">Reference proteome</keyword>
<evidence type="ECO:0000313" key="2">
    <source>
        <dbReference type="EMBL" id="KAF9527094.1"/>
    </source>
</evidence>
<reference evidence="2" key="1">
    <citation type="submission" date="2020-11" db="EMBL/GenBank/DDBJ databases">
        <authorList>
            <consortium name="DOE Joint Genome Institute"/>
            <person name="Ahrendt S."/>
            <person name="Riley R."/>
            <person name="Andreopoulos W."/>
            <person name="Labutti K."/>
            <person name="Pangilinan J."/>
            <person name="Ruiz-Duenas F.J."/>
            <person name="Barrasa J.M."/>
            <person name="Sanchez-Garcia M."/>
            <person name="Camarero S."/>
            <person name="Miyauchi S."/>
            <person name="Serrano A."/>
            <person name="Linde D."/>
            <person name="Babiker R."/>
            <person name="Drula E."/>
            <person name="Ayuso-Fernandez I."/>
            <person name="Pacheco R."/>
            <person name="Padilla G."/>
            <person name="Ferreira P."/>
            <person name="Barriuso J."/>
            <person name="Kellner H."/>
            <person name="Castanera R."/>
            <person name="Alfaro M."/>
            <person name="Ramirez L."/>
            <person name="Pisabarro A.G."/>
            <person name="Kuo A."/>
            <person name="Tritt A."/>
            <person name="Lipzen A."/>
            <person name="He G."/>
            <person name="Yan M."/>
            <person name="Ng V."/>
            <person name="Cullen D."/>
            <person name="Martin F."/>
            <person name="Rosso M.-N."/>
            <person name="Henrissat B."/>
            <person name="Hibbett D."/>
            <person name="Martinez A.T."/>
            <person name="Grigoriev I.V."/>
        </authorList>
    </citation>
    <scope>NUCLEOTIDE SEQUENCE</scope>
    <source>
        <strain evidence="2">CBS 506.95</strain>
    </source>
</reference>
<dbReference type="EMBL" id="MU157864">
    <property type="protein sequence ID" value="KAF9527094.1"/>
    <property type="molecule type" value="Genomic_DNA"/>
</dbReference>
<accession>A0A9P6EE31</accession>
<feature type="transmembrane region" description="Helical" evidence="1">
    <location>
        <begin position="20"/>
        <end position="38"/>
    </location>
</feature>
<keyword evidence="1" id="KW-1133">Transmembrane helix</keyword>
<feature type="transmembrane region" description="Helical" evidence="1">
    <location>
        <begin position="124"/>
        <end position="145"/>
    </location>
</feature>
<gene>
    <name evidence="2" type="ORF">CPB83DRAFT_856723</name>
</gene>
<keyword evidence="1" id="KW-0812">Transmembrane</keyword>
<keyword evidence="1" id="KW-0472">Membrane</keyword>
<proteinExistence type="predicted"/>
<comment type="caution">
    <text evidence="2">The sequence shown here is derived from an EMBL/GenBank/DDBJ whole genome shotgun (WGS) entry which is preliminary data.</text>
</comment>
<evidence type="ECO:0000313" key="3">
    <source>
        <dbReference type="Proteomes" id="UP000807306"/>
    </source>
</evidence>
<dbReference type="OrthoDB" id="2939553at2759"/>
<feature type="transmembrane region" description="Helical" evidence="1">
    <location>
        <begin position="44"/>
        <end position="65"/>
    </location>
</feature>
<sequence length="172" mass="19294">MTILENHPFSALTRQIEQMLWASIILSCAVAAISLVNMGRLSLFMAPILFAATATHHGVVLRLLSRDRKKDPEHLKGTLAPTAQKATIVILWILPVLWSIAVFTVCIVSVLIMAMNQFEGWERFAGYLELPFMVAEVALLIVLAIKCRKQRKRTMTDPVVSDWQSYQSTTVV</sequence>
<organism evidence="2 3">
    <name type="scientific">Crepidotus variabilis</name>
    <dbReference type="NCBI Taxonomy" id="179855"/>
    <lineage>
        <taxon>Eukaryota</taxon>
        <taxon>Fungi</taxon>
        <taxon>Dikarya</taxon>
        <taxon>Basidiomycota</taxon>
        <taxon>Agaricomycotina</taxon>
        <taxon>Agaricomycetes</taxon>
        <taxon>Agaricomycetidae</taxon>
        <taxon>Agaricales</taxon>
        <taxon>Agaricineae</taxon>
        <taxon>Crepidotaceae</taxon>
        <taxon>Crepidotus</taxon>
    </lineage>
</organism>
<dbReference type="Proteomes" id="UP000807306">
    <property type="component" value="Unassembled WGS sequence"/>
</dbReference>
<evidence type="ECO:0000256" key="1">
    <source>
        <dbReference type="SAM" id="Phobius"/>
    </source>
</evidence>
<protein>
    <submittedName>
        <fullName evidence="2">Uncharacterized protein</fullName>
    </submittedName>
</protein>
<feature type="transmembrane region" description="Helical" evidence="1">
    <location>
        <begin position="86"/>
        <end position="112"/>
    </location>
</feature>
<dbReference type="AlphaFoldDB" id="A0A9P6EE31"/>